<dbReference type="Gene3D" id="4.10.280.10">
    <property type="entry name" value="Helix-loop-helix DNA-binding domain"/>
    <property type="match status" value="1"/>
</dbReference>
<reference evidence="8" key="1">
    <citation type="submission" date="2025-08" db="UniProtKB">
        <authorList>
            <consortium name="RefSeq"/>
        </authorList>
    </citation>
    <scope>IDENTIFICATION</scope>
</reference>
<dbReference type="PANTHER" id="PTHR46133:SF8">
    <property type="entry name" value="TRANSCRIPTION FACTOR ILR3-LIKE"/>
    <property type="match status" value="1"/>
</dbReference>
<dbReference type="GO" id="GO:0003700">
    <property type="term" value="F:DNA-binding transcription factor activity"/>
    <property type="evidence" value="ECO:0007669"/>
    <property type="project" value="InterPro"/>
</dbReference>
<dbReference type="GeneID" id="105056884"/>
<sequence>MEGIGGRMGSSGGGREEGWLLEFGLVDELNQASDFIWAPKIVEKPTASRVIIGFDGLRRDSSLDNSSSRKRGRVESCSAAGTKAGREKMRRDRLNDRFTELCSILDPGRPPKADKIAILSDATHLLNQLHLEAEKLKESNETLQDAIKSLKAEKLELRDEKVRLKAEKERMEQMLRGFSLASPFVPHPAAAAATFHAASFAACSKTIPYTNYLPTCMWQWMPPAALDTSQDLALRPPVA</sequence>
<dbReference type="Proteomes" id="UP000504607">
    <property type="component" value="Chromosome 14"/>
</dbReference>
<protein>
    <submittedName>
        <fullName evidence="8">Transcription factor bHLH115 isoform X1</fullName>
    </submittedName>
</protein>
<keyword evidence="3" id="KW-0804">Transcription</keyword>
<proteinExistence type="inferred from homology"/>
<keyword evidence="4" id="KW-0175">Coiled coil</keyword>
<dbReference type="PANTHER" id="PTHR46133">
    <property type="entry name" value="BHLH TRANSCRIPTION FACTOR"/>
    <property type="match status" value="1"/>
</dbReference>
<feature type="domain" description="BHLH" evidence="6">
    <location>
        <begin position="78"/>
        <end position="129"/>
    </location>
</feature>
<evidence type="ECO:0000256" key="5">
    <source>
        <dbReference type="SAM" id="MobiDB-lite"/>
    </source>
</evidence>
<organism evidence="7 8">
    <name type="scientific">Elaeis guineensis var. tenera</name>
    <name type="common">Oil palm</name>
    <dbReference type="NCBI Taxonomy" id="51953"/>
    <lineage>
        <taxon>Eukaryota</taxon>
        <taxon>Viridiplantae</taxon>
        <taxon>Streptophyta</taxon>
        <taxon>Embryophyta</taxon>
        <taxon>Tracheophyta</taxon>
        <taxon>Spermatophyta</taxon>
        <taxon>Magnoliopsida</taxon>
        <taxon>Liliopsida</taxon>
        <taxon>Arecaceae</taxon>
        <taxon>Arecoideae</taxon>
        <taxon>Cocoseae</taxon>
        <taxon>Elaeidinae</taxon>
        <taxon>Elaeis</taxon>
    </lineage>
</organism>
<dbReference type="SMART" id="SM00353">
    <property type="entry name" value="HLH"/>
    <property type="match status" value="1"/>
</dbReference>
<dbReference type="AlphaFoldDB" id="A0A6I9S4G9"/>
<keyword evidence="2" id="KW-0805">Transcription regulation</keyword>
<comment type="similarity">
    <text evidence="1">Belongs to the bHLH protein family.</text>
</comment>
<evidence type="ECO:0000313" key="7">
    <source>
        <dbReference type="Proteomes" id="UP000504607"/>
    </source>
</evidence>
<evidence type="ECO:0000313" key="8">
    <source>
        <dbReference type="RefSeq" id="XP_010937538.1"/>
    </source>
</evidence>
<evidence type="ECO:0000256" key="2">
    <source>
        <dbReference type="ARBA" id="ARBA00023015"/>
    </source>
</evidence>
<dbReference type="InterPro" id="IPR011598">
    <property type="entry name" value="bHLH_dom"/>
</dbReference>
<evidence type="ECO:0000256" key="3">
    <source>
        <dbReference type="ARBA" id="ARBA00023163"/>
    </source>
</evidence>
<dbReference type="InterPro" id="IPR044818">
    <property type="entry name" value="ILR3-like"/>
</dbReference>
<gene>
    <name evidence="8" type="primary">LOC105056884</name>
</gene>
<feature type="region of interest" description="Disordered" evidence="5">
    <location>
        <begin position="61"/>
        <end position="88"/>
    </location>
</feature>
<dbReference type="RefSeq" id="XP_010937538.1">
    <property type="nucleotide sequence ID" value="XM_010939236.3"/>
</dbReference>
<dbReference type="InParanoid" id="A0A6I9S4G9"/>
<dbReference type="KEGG" id="egu:105056884"/>
<dbReference type="CDD" id="cd11446">
    <property type="entry name" value="bHLH_AtILR3_like"/>
    <property type="match status" value="1"/>
</dbReference>
<dbReference type="PROSITE" id="PS50888">
    <property type="entry name" value="BHLH"/>
    <property type="match status" value="1"/>
</dbReference>
<evidence type="ECO:0000256" key="1">
    <source>
        <dbReference type="ARBA" id="ARBA00005510"/>
    </source>
</evidence>
<feature type="coiled-coil region" evidence="4">
    <location>
        <begin position="119"/>
        <end position="174"/>
    </location>
</feature>
<dbReference type="GO" id="GO:0046983">
    <property type="term" value="F:protein dimerization activity"/>
    <property type="evidence" value="ECO:0007669"/>
    <property type="project" value="InterPro"/>
</dbReference>
<accession>A0A6I9S4G9</accession>
<dbReference type="InterPro" id="IPR036638">
    <property type="entry name" value="HLH_DNA-bd_sf"/>
</dbReference>
<dbReference type="Pfam" id="PF00010">
    <property type="entry name" value="HLH"/>
    <property type="match status" value="1"/>
</dbReference>
<dbReference type="SUPFAM" id="SSF47459">
    <property type="entry name" value="HLH, helix-loop-helix DNA-binding domain"/>
    <property type="match status" value="1"/>
</dbReference>
<dbReference type="GO" id="GO:0006879">
    <property type="term" value="P:intracellular iron ion homeostasis"/>
    <property type="evidence" value="ECO:0007669"/>
    <property type="project" value="InterPro"/>
</dbReference>
<evidence type="ECO:0000256" key="4">
    <source>
        <dbReference type="SAM" id="Coils"/>
    </source>
</evidence>
<dbReference type="OrthoDB" id="515493at2759"/>
<keyword evidence="7" id="KW-1185">Reference proteome</keyword>
<name>A0A6I9S4G9_ELAGV</name>
<evidence type="ECO:0000259" key="6">
    <source>
        <dbReference type="PROSITE" id="PS50888"/>
    </source>
</evidence>